<dbReference type="EC" id="7.1.1.9" evidence="3"/>
<proteinExistence type="inferred from homology"/>
<gene>
    <name evidence="14" type="primary">coxB</name>
</gene>
<evidence type="ECO:0000256" key="6">
    <source>
        <dbReference type="ARBA" id="ARBA00022723"/>
    </source>
</evidence>
<keyword evidence="8" id="KW-0249">Electron transport</keyword>
<dbReference type="GO" id="GO:0016020">
    <property type="term" value="C:membrane"/>
    <property type="evidence" value="ECO:0007669"/>
    <property type="project" value="UniProtKB-SubCell"/>
</dbReference>
<dbReference type="PRINTS" id="PR01166">
    <property type="entry name" value="CYCOXIDASEII"/>
</dbReference>
<dbReference type="InterPro" id="IPR036257">
    <property type="entry name" value="Cyt_c_oxidase_su2_TM_sf"/>
</dbReference>
<dbReference type="GO" id="GO:0042773">
    <property type="term" value="P:ATP synthesis coupled electron transport"/>
    <property type="evidence" value="ECO:0007669"/>
    <property type="project" value="TreeGrafter"/>
</dbReference>
<dbReference type="InterPro" id="IPR002429">
    <property type="entry name" value="CcO_II-like_C"/>
</dbReference>
<dbReference type="PANTHER" id="PTHR22888">
    <property type="entry name" value="CYTOCHROME C OXIDASE, SUBUNIT II"/>
    <property type="match status" value="1"/>
</dbReference>
<dbReference type="GO" id="GO:0016491">
    <property type="term" value="F:oxidoreductase activity"/>
    <property type="evidence" value="ECO:0007669"/>
    <property type="project" value="UniProtKB-KW"/>
</dbReference>
<comment type="similarity">
    <text evidence="2">Belongs to the cytochrome c oxidase subunit 2 family.</text>
</comment>
<dbReference type="PROSITE" id="PS00078">
    <property type="entry name" value="COX2"/>
    <property type="match status" value="1"/>
</dbReference>
<evidence type="ECO:0000256" key="3">
    <source>
        <dbReference type="ARBA" id="ARBA00012949"/>
    </source>
</evidence>
<keyword evidence="4" id="KW-0813">Transport</keyword>
<dbReference type="Gene3D" id="2.60.40.420">
    <property type="entry name" value="Cupredoxins - blue copper proteins"/>
    <property type="match status" value="1"/>
</dbReference>
<keyword evidence="5 12" id="KW-0812">Transmembrane</keyword>
<keyword evidence="14" id="KW-0560">Oxidoreductase</keyword>
<keyword evidence="6" id="KW-0479">Metal-binding</keyword>
<comment type="subcellular location">
    <subcellularLocation>
        <location evidence="1">Membrane</location>
        <topology evidence="1">Multi-pass membrane protein</topology>
    </subcellularLocation>
</comment>
<evidence type="ECO:0000313" key="14">
    <source>
        <dbReference type="EMBL" id="AIF04982.1"/>
    </source>
</evidence>
<feature type="domain" description="Cytochrome oxidase subunit II copper A binding" evidence="13">
    <location>
        <begin position="102"/>
        <end position="214"/>
    </location>
</feature>
<dbReference type="GO" id="GO:0005507">
    <property type="term" value="F:copper ion binding"/>
    <property type="evidence" value="ECO:0007669"/>
    <property type="project" value="InterPro"/>
</dbReference>
<evidence type="ECO:0000256" key="4">
    <source>
        <dbReference type="ARBA" id="ARBA00022448"/>
    </source>
</evidence>
<organism evidence="14">
    <name type="scientific">uncultured marine group II/III euryarchaeote KM3_178_D06</name>
    <dbReference type="NCBI Taxonomy" id="1457940"/>
    <lineage>
        <taxon>Archaea</taxon>
        <taxon>Methanobacteriati</taxon>
        <taxon>Methanobacteriota</taxon>
        <taxon>environmental samples</taxon>
    </lineage>
</organism>
<evidence type="ECO:0000259" key="13">
    <source>
        <dbReference type="PROSITE" id="PS50857"/>
    </source>
</evidence>
<dbReference type="SUPFAM" id="SSF81464">
    <property type="entry name" value="Cytochrome c oxidase subunit II-like, transmembrane region"/>
    <property type="match status" value="1"/>
</dbReference>
<dbReference type="GO" id="GO:0004129">
    <property type="term" value="F:cytochrome-c oxidase activity"/>
    <property type="evidence" value="ECO:0007669"/>
    <property type="project" value="UniProtKB-EC"/>
</dbReference>
<dbReference type="EMBL" id="KF900725">
    <property type="protein sequence ID" value="AIF04982.1"/>
    <property type="molecule type" value="Genomic_DNA"/>
</dbReference>
<dbReference type="SUPFAM" id="SSF49503">
    <property type="entry name" value="Cupredoxins"/>
    <property type="match status" value="1"/>
</dbReference>
<evidence type="ECO:0000256" key="1">
    <source>
        <dbReference type="ARBA" id="ARBA00004141"/>
    </source>
</evidence>
<evidence type="ECO:0000256" key="10">
    <source>
        <dbReference type="ARBA" id="ARBA00023008"/>
    </source>
</evidence>
<keyword evidence="9 12" id="KW-1133">Transmembrane helix</keyword>
<evidence type="ECO:0000256" key="11">
    <source>
        <dbReference type="ARBA" id="ARBA00023136"/>
    </source>
</evidence>
<evidence type="ECO:0000256" key="7">
    <source>
        <dbReference type="ARBA" id="ARBA00022967"/>
    </source>
</evidence>
<keyword evidence="11 12" id="KW-0472">Membrane</keyword>
<evidence type="ECO:0000256" key="5">
    <source>
        <dbReference type="ARBA" id="ARBA00022692"/>
    </source>
</evidence>
<feature type="transmembrane region" description="Helical" evidence="12">
    <location>
        <begin position="12"/>
        <end position="31"/>
    </location>
</feature>
<evidence type="ECO:0000256" key="12">
    <source>
        <dbReference type="SAM" id="Phobius"/>
    </source>
</evidence>
<keyword evidence="10" id="KW-0186">Copper</keyword>
<dbReference type="Pfam" id="PF00116">
    <property type="entry name" value="COX2"/>
    <property type="match status" value="1"/>
</dbReference>
<dbReference type="PANTHER" id="PTHR22888:SF9">
    <property type="entry name" value="CYTOCHROME C OXIDASE SUBUNIT 2"/>
    <property type="match status" value="1"/>
</dbReference>
<evidence type="ECO:0000256" key="8">
    <source>
        <dbReference type="ARBA" id="ARBA00022982"/>
    </source>
</evidence>
<dbReference type="InterPro" id="IPR045187">
    <property type="entry name" value="CcO_II"/>
</dbReference>
<dbReference type="InterPro" id="IPR001505">
    <property type="entry name" value="Copper_CuA"/>
</dbReference>
<reference evidence="14" key="1">
    <citation type="journal article" date="2014" name="Genome Biol. Evol.">
        <title>Pangenome evidence for extensive interdomain horizontal transfer affecting lineage core and shell genes in uncultured planktonic thaumarchaeota and euryarchaeota.</title>
        <authorList>
            <person name="Deschamps P."/>
            <person name="Zivanovic Y."/>
            <person name="Moreira D."/>
            <person name="Rodriguez-Valera F."/>
            <person name="Lopez-Garcia P."/>
        </authorList>
    </citation>
    <scope>NUCLEOTIDE SEQUENCE</scope>
</reference>
<feature type="transmembrane region" description="Helical" evidence="12">
    <location>
        <begin position="66"/>
        <end position="84"/>
    </location>
</feature>
<dbReference type="InterPro" id="IPR008972">
    <property type="entry name" value="Cupredoxin"/>
</dbReference>
<evidence type="ECO:0000256" key="9">
    <source>
        <dbReference type="ARBA" id="ARBA00022989"/>
    </source>
</evidence>
<name>A0A075GRY4_9EURY</name>
<protein>
    <recommendedName>
        <fullName evidence="3">cytochrome-c oxidase</fullName>
        <ecNumber evidence="3">7.1.1.9</ecNumber>
    </recommendedName>
</protein>
<dbReference type="AlphaFoldDB" id="A0A075GRY4"/>
<dbReference type="Gene3D" id="1.10.287.90">
    <property type="match status" value="1"/>
</dbReference>
<keyword evidence="7" id="KW-1278">Translocase</keyword>
<accession>A0A075GRY4</accession>
<evidence type="ECO:0000256" key="2">
    <source>
        <dbReference type="ARBA" id="ARBA00007866"/>
    </source>
</evidence>
<sequence>MAVGGDAYNELFVIFWDWSVVVGLITFGWLIHHSFVYRAKDGENVNVDDLKVGVFPKHNHNLTLEVTWFIIPAILIIYLTWISIAPVSEVWPDPDKVGVEGVDYYEVGITGQQWFWIFDCRDLDADLCDTGIDADTGLSTLIVKKDVIYRFNTTSNDVIHSPYFVQWGAKEDSIPGQYTAIWVTPDLTGKFFIDCAEFCGDDHAYMTAILEVHN</sequence>
<dbReference type="PROSITE" id="PS50857">
    <property type="entry name" value="COX2_CUA"/>
    <property type="match status" value="1"/>
</dbReference>